<protein>
    <submittedName>
        <fullName evidence="2">Uncharacterized protein</fullName>
    </submittedName>
</protein>
<sequence>MTNPTDTEMLKKAVATMDPKHGGMHHRAQMQTKPGKTPSMTGKPHERAVYHAMQYAINPIKKTLTDETCSNMRVTAMSAEPECGQVYNHFANGLTDPRIWVQQVQALHVIEAEVSVDTIFDQIGMPKPSRLLMRAAVYVYVKSLFWDYMRSMKEFNDA</sequence>
<dbReference type="EMBL" id="MK301608">
    <property type="protein sequence ID" value="AZU99604.1"/>
    <property type="molecule type" value="Genomic_DNA"/>
</dbReference>
<evidence type="ECO:0000256" key="1">
    <source>
        <dbReference type="SAM" id="MobiDB-lite"/>
    </source>
</evidence>
<name>A0A3T0IIL5_9CAUD</name>
<feature type="region of interest" description="Disordered" evidence="1">
    <location>
        <begin position="19"/>
        <end position="42"/>
    </location>
</feature>
<dbReference type="Proteomes" id="UP000290131">
    <property type="component" value="Segment"/>
</dbReference>
<organism evidence="2">
    <name type="scientific">Vibrio virus vB_VspP_SBP1</name>
    <dbReference type="NCBI Taxonomy" id="2500581"/>
    <lineage>
        <taxon>Viruses</taxon>
        <taxon>Duplodnaviria</taxon>
        <taxon>Heunggongvirae</taxon>
        <taxon>Uroviricota</taxon>
        <taxon>Caudoviricetes</taxon>
        <taxon>Schitoviridae</taxon>
        <taxon>Electravirus</taxon>
        <taxon>Electravirus Sbp1</taxon>
    </lineage>
</organism>
<reference evidence="2" key="1">
    <citation type="submission" date="2018-12" db="EMBL/GenBank/DDBJ databases">
        <title>Characterization of a N4-like bacteriophage infecting a coral-derived Vibrio strain.</title>
        <authorList>
            <person name="Huang S."/>
        </authorList>
    </citation>
    <scope>NUCLEOTIDE SEQUENCE [LARGE SCALE GENOMIC DNA]</scope>
</reference>
<accession>A0A3T0IIL5</accession>
<keyword evidence="3" id="KW-1185">Reference proteome</keyword>
<feature type="compositionally biased region" description="Polar residues" evidence="1">
    <location>
        <begin position="29"/>
        <end position="40"/>
    </location>
</feature>
<evidence type="ECO:0000313" key="3">
    <source>
        <dbReference type="Proteomes" id="UP000290131"/>
    </source>
</evidence>
<proteinExistence type="predicted"/>
<gene>
    <name evidence="2" type="ORF">SBP1_gp012</name>
</gene>
<evidence type="ECO:0000313" key="2">
    <source>
        <dbReference type="EMBL" id="AZU99604.1"/>
    </source>
</evidence>